<accession>A0AB39RXE4</accession>
<reference evidence="2" key="1">
    <citation type="submission" date="2024-07" db="EMBL/GenBank/DDBJ databases">
        <authorList>
            <person name="Yu S.T."/>
        </authorList>
    </citation>
    <scope>NUCLEOTIDE SEQUENCE</scope>
    <source>
        <strain evidence="2">R41</strain>
    </source>
</reference>
<gene>
    <name evidence="2" type="ORF">AB5J53_46935</name>
</gene>
<protein>
    <submittedName>
        <fullName evidence="2">Uncharacterized protein</fullName>
    </submittedName>
</protein>
<evidence type="ECO:0000256" key="1">
    <source>
        <dbReference type="SAM" id="MobiDB-lite"/>
    </source>
</evidence>
<dbReference type="AlphaFoldDB" id="A0AB39RXE4"/>
<feature type="region of interest" description="Disordered" evidence="1">
    <location>
        <begin position="69"/>
        <end position="93"/>
    </location>
</feature>
<evidence type="ECO:0000313" key="2">
    <source>
        <dbReference type="EMBL" id="XDQ58642.1"/>
    </source>
</evidence>
<organism evidence="2">
    <name type="scientific">Streptomyces sp. R41</name>
    <dbReference type="NCBI Taxonomy" id="3238632"/>
    <lineage>
        <taxon>Bacteria</taxon>
        <taxon>Bacillati</taxon>
        <taxon>Actinomycetota</taxon>
        <taxon>Actinomycetes</taxon>
        <taxon>Kitasatosporales</taxon>
        <taxon>Streptomycetaceae</taxon>
        <taxon>Streptomyces</taxon>
    </lineage>
</organism>
<dbReference type="RefSeq" id="WP_369251688.1">
    <property type="nucleotide sequence ID" value="NZ_CP163443.1"/>
</dbReference>
<proteinExistence type="predicted"/>
<sequence length="115" mass="12636">MSRSESGVLTVRFHTDGGPATFTGQLRTDLPWALFEIGEDRDDRVLVLQFLPPRQLCCGSGSTCLLYGRNHLQDPPTTDGPVTGDDLAPSSRAFDPWTQQLRRLVPPAPSNSLNE</sequence>
<name>A0AB39RXE4_9ACTN</name>
<dbReference type="EMBL" id="CP163443">
    <property type="protein sequence ID" value="XDQ58642.1"/>
    <property type="molecule type" value="Genomic_DNA"/>
</dbReference>